<comment type="caution">
    <text evidence="1">The sequence shown here is derived from an EMBL/GenBank/DDBJ whole genome shotgun (WGS) entry which is preliminary data.</text>
</comment>
<reference evidence="1 2" key="1">
    <citation type="journal article" date="2023" name="BMC Biol.">
        <title>The compact genome of the sponge Oopsacas minuta (Hexactinellida) is lacking key metazoan core genes.</title>
        <authorList>
            <person name="Santini S."/>
            <person name="Schenkelaars Q."/>
            <person name="Jourda C."/>
            <person name="Duchesne M."/>
            <person name="Belahbib H."/>
            <person name="Rocher C."/>
            <person name="Selva M."/>
            <person name="Riesgo A."/>
            <person name="Vervoort M."/>
            <person name="Leys S.P."/>
            <person name="Kodjabachian L."/>
            <person name="Le Bivic A."/>
            <person name="Borchiellini C."/>
            <person name="Claverie J.M."/>
            <person name="Renard E."/>
        </authorList>
    </citation>
    <scope>NUCLEOTIDE SEQUENCE [LARGE SCALE GENOMIC DNA]</scope>
    <source>
        <strain evidence="1">SPO-2</strain>
    </source>
</reference>
<keyword evidence="2" id="KW-1185">Reference proteome</keyword>
<name>A0AAV7JR37_9METZ</name>
<evidence type="ECO:0000313" key="1">
    <source>
        <dbReference type="EMBL" id="KAI6650816.1"/>
    </source>
</evidence>
<evidence type="ECO:0000313" key="2">
    <source>
        <dbReference type="Proteomes" id="UP001165289"/>
    </source>
</evidence>
<dbReference type="EMBL" id="JAKMXF010000310">
    <property type="protein sequence ID" value="KAI6650816.1"/>
    <property type="molecule type" value="Genomic_DNA"/>
</dbReference>
<gene>
    <name evidence="1" type="ORF">LOD99_7867</name>
</gene>
<dbReference type="AlphaFoldDB" id="A0AAV7JR37"/>
<protein>
    <submittedName>
        <fullName evidence="1">Uncharacterized protein</fullName>
    </submittedName>
</protein>
<proteinExistence type="predicted"/>
<sequence length="252" mass="28925">MTSSTNFFKSFILFSLTRWTKIGNYYWLQCLYCNSDAMMSKLNLVNRHFFGVGPSSRSRLKAFSAEHKTLFHELKECYINGNLQLPKGISKLAHGLLEGDLVTSSIHTDSEESQFYSEALPGAYIRKLLVHFGVSIGISTRFVENFWFNKLARKILPFLQMFHHPLEQTTLPQLSTEARDSLLFANAKCPYITCECDGWTTMARNSLFCLFINGHKLDSEEKISLLYDQTEFEQQMHGAPEIYAFLKSAILN</sequence>
<organism evidence="1 2">
    <name type="scientific">Oopsacas minuta</name>
    <dbReference type="NCBI Taxonomy" id="111878"/>
    <lineage>
        <taxon>Eukaryota</taxon>
        <taxon>Metazoa</taxon>
        <taxon>Porifera</taxon>
        <taxon>Hexactinellida</taxon>
        <taxon>Hexasterophora</taxon>
        <taxon>Lyssacinosida</taxon>
        <taxon>Leucopsacidae</taxon>
        <taxon>Oopsacas</taxon>
    </lineage>
</organism>
<accession>A0AAV7JR37</accession>
<dbReference type="Proteomes" id="UP001165289">
    <property type="component" value="Unassembled WGS sequence"/>
</dbReference>